<dbReference type="RefSeq" id="WP_074226815.1">
    <property type="nucleotide sequence ID" value="NZ_FSRC01000004.1"/>
</dbReference>
<dbReference type="Gene3D" id="2.40.10.120">
    <property type="match status" value="1"/>
</dbReference>
<dbReference type="Gene3D" id="2.30.42.10">
    <property type="match status" value="1"/>
</dbReference>
<dbReference type="PRINTS" id="PR00834">
    <property type="entry name" value="PROTEASES2C"/>
</dbReference>
<keyword evidence="3" id="KW-0645">Protease</keyword>
<organism evidence="3 4">
    <name type="scientific">Algoriphagus halophilus</name>
    <dbReference type="NCBI Taxonomy" id="226505"/>
    <lineage>
        <taxon>Bacteria</taxon>
        <taxon>Pseudomonadati</taxon>
        <taxon>Bacteroidota</taxon>
        <taxon>Cytophagia</taxon>
        <taxon>Cytophagales</taxon>
        <taxon>Cyclobacteriaceae</taxon>
        <taxon>Algoriphagus</taxon>
    </lineage>
</organism>
<dbReference type="EMBL" id="FSRC01000004">
    <property type="protein sequence ID" value="SIO23819.1"/>
    <property type="molecule type" value="Genomic_DNA"/>
</dbReference>
<feature type="coiled-coil region" evidence="1">
    <location>
        <begin position="423"/>
        <end position="450"/>
    </location>
</feature>
<keyword evidence="1" id="KW-0175">Coiled coil</keyword>
<dbReference type="GO" id="GO:0006508">
    <property type="term" value="P:proteolysis"/>
    <property type="evidence" value="ECO:0007669"/>
    <property type="project" value="UniProtKB-KW"/>
</dbReference>
<dbReference type="GO" id="GO:0004252">
    <property type="term" value="F:serine-type endopeptidase activity"/>
    <property type="evidence" value="ECO:0007669"/>
    <property type="project" value="InterPro"/>
</dbReference>
<dbReference type="SUPFAM" id="SSF50156">
    <property type="entry name" value="PDZ domain-like"/>
    <property type="match status" value="2"/>
</dbReference>
<dbReference type="InterPro" id="IPR036034">
    <property type="entry name" value="PDZ_sf"/>
</dbReference>
<sequence>MTKTKRKLTEIARQMMSGVVQVHVEGFIEEDIQSVLNPSIKIPGNWSGSGFFVKYKDLEGYIVTNAHVARNAVKVEISSMLTSEERFEAEVIGLVKQLEPDVALIKLTAKELIRFKKIALQPIEYLELSEGISPSRGEAIKAIGYPLGMIEPNITGGEITNFISGSEFTTERFVTNAAINPGNSGGPSINEEGKVVGLNTAVMIDAENIGFITPAGFVKIIIENLLLLNEPHFADIGGKLQKNAENFNRFLKQSQAKGVIVSKVLKDGFLAEAKIQPRDVILSINKVSFDRHGIVIGKEGLYRHKNIYDVMKLVPIGEPAEITFLRNGKIHHSKAPAMRNPMKGIISNPILNERRYLEVFGMVIQPLSFEIIQAIQEVDSYAQIELLKTIDQDNPMLVVTHIYQGTQADEMEWPLGEMIIKANDQEVHTLEELQKEIEECKSDSILLECLNGIIGYFQIEGAPKSNLDELS</sequence>
<proteinExistence type="predicted"/>
<dbReference type="InterPro" id="IPR001478">
    <property type="entry name" value="PDZ"/>
</dbReference>
<feature type="domain" description="PDZ" evidence="2">
    <location>
        <begin position="254"/>
        <end position="290"/>
    </location>
</feature>
<dbReference type="PANTHER" id="PTHR45980:SF9">
    <property type="entry name" value="PROTEASE DO-LIKE 10, MITOCHONDRIAL-RELATED"/>
    <property type="match status" value="1"/>
</dbReference>
<evidence type="ECO:0000313" key="3">
    <source>
        <dbReference type="EMBL" id="SIO23819.1"/>
    </source>
</evidence>
<keyword evidence="3" id="KW-0378">Hydrolase</keyword>
<dbReference type="Proteomes" id="UP000185221">
    <property type="component" value="Unassembled WGS sequence"/>
</dbReference>
<dbReference type="STRING" id="226505.SAMN05444394_4046"/>
<dbReference type="Pfam" id="PF00595">
    <property type="entry name" value="PDZ"/>
    <property type="match status" value="1"/>
</dbReference>
<reference evidence="4" key="1">
    <citation type="submission" date="2016-11" db="EMBL/GenBank/DDBJ databases">
        <authorList>
            <person name="Varghese N."/>
            <person name="Submissions S."/>
        </authorList>
    </citation>
    <scope>NUCLEOTIDE SEQUENCE [LARGE SCALE GENOMIC DNA]</scope>
    <source>
        <strain evidence="4">DSM 15292</strain>
    </source>
</reference>
<dbReference type="Pfam" id="PF13365">
    <property type="entry name" value="Trypsin_2"/>
    <property type="match status" value="1"/>
</dbReference>
<protein>
    <submittedName>
        <fullName evidence="3">Serine protease, S1-C subfamily, contains C-terminal PDZ domain</fullName>
    </submittedName>
</protein>
<dbReference type="AlphaFoldDB" id="A0A1N6HVY6"/>
<evidence type="ECO:0000256" key="1">
    <source>
        <dbReference type="SAM" id="Coils"/>
    </source>
</evidence>
<evidence type="ECO:0000259" key="2">
    <source>
        <dbReference type="Pfam" id="PF00595"/>
    </source>
</evidence>
<dbReference type="InterPro" id="IPR001940">
    <property type="entry name" value="Peptidase_S1C"/>
</dbReference>
<accession>A0A1N6HVY6</accession>
<dbReference type="OrthoDB" id="9766361at2"/>
<name>A0A1N6HVY6_9BACT</name>
<dbReference type="InterPro" id="IPR009003">
    <property type="entry name" value="Peptidase_S1_PA"/>
</dbReference>
<keyword evidence="4" id="KW-1185">Reference proteome</keyword>
<gene>
    <name evidence="3" type="ORF">SAMN05444394_4046</name>
</gene>
<dbReference type="PANTHER" id="PTHR45980">
    <property type="match status" value="1"/>
</dbReference>
<dbReference type="SUPFAM" id="SSF50494">
    <property type="entry name" value="Trypsin-like serine proteases"/>
    <property type="match status" value="1"/>
</dbReference>
<evidence type="ECO:0000313" key="4">
    <source>
        <dbReference type="Proteomes" id="UP000185221"/>
    </source>
</evidence>